<dbReference type="GO" id="GO:0046872">
    <property type="term" value="F:metal ion binding"/>
    <property type="evidence" value="ECO:0007669"/>
    <property type="project" value="UniProtKB-UniRule"/>
</dbReference>
<keyword evidence="8 12" id="KW-0408">Iron</keyword>
<dbReference type="FunFam" id="3.10.120.10:FF:000002">
    <property type="entry name" value="Cytochrome b5 type B"/>
    <property type="match status" value="1"/>
</dbReference>
<dbReference type="GO" id="GO:0005789">
    <property type="term" value="C:endoplasmic reticulum membrane"/>
    <property type="evidence" value="ECO:0007669"/>
    <property type="project" value="UniProtKB-SubCell"/>
</dbReference>
<evidence type="ECO:0000256" key="1">
    <source>
        <dbReference type="ARBA" id="ARBA00004131"/>
    </source>
</evidence>
<sequence length="137" mass="15116">MADKVHTFEEVAKHNQKEDCWLIIWGKVYDVTSFLEEHPGGDDALLAATGKDATYAFEDVGHSDDAQMQMKNFLIGHIDKSTLPIIERDFNVGGTTITGAATENQSSGEDSSKILLFVLPLLILGAAFLLRIYSQKE</sequence>
<reference evidence="15" key="1">
    <citation type="journal article" date="2019" name="Curr. Biol.">
        <title>Genome Sequence of Striga asiatica Provides Insight into the Evolution of Plant Parasitism.</title>
        <authorList>
            <person name="Yoshida S."/>
            <person name="Kim S."/>
            <person name="Wafula E.K."/>
            <person name="Tanskanen J."/>
            <person name="Kim Y.M."/>
            <person name="Honaas L."/>
            <person name="Yang Z."/>
            <person name="Spallek T."/>
            <person name="Conn C.E."/>
            <person name="Ichihashi Y."/>
            <person name="Cheong K."/>
            <person name="Cui S."/>
            <person name="Der J.P."/>
            <person name="Gundlach H."/>
            <person name="Jiao Y."/>
            <person name="Hori C."/>
            <person name="Ishida J.K."/>
            <person name="Kasahara H."/>
            <person name="Kiba T."/>
            <person name="Kim M.S."/>
            <person name="Koo N."/>
            <person name="Laohavisit A."/>
            <person name="Lee Y.H."/>
            <person name="Lumba S."/>
            <person name="McCourt P."/>
            <person name="Mortimer J.C."/>
            <person name="Mutuku J.M."/>
            <person name="Nomura T."/>
            <person name="Sasaki-Sekimoto Y."/>
            <person name="Seto Y."/>
            <person name="Wang Y."/>
            <person name="Wakatake T."/>
            <person name="Sakakibara H."/>
            <person name="Demura T."/>
            <person name="Yamaguchi S."/>
            <person name="Yoneyama K."/>
            <person name="Manabe R.I."/>
            <person name="Nelson D.C."/>
            <person name="Schulman A.H."/>
            <person name="Timko M.P."/>
            <person name="dePamphilis C.W."/>
            <person name="Choi D."/>
            <person name="Shirasu K."/>
        </authorList>
    </citation>
    <scope>NUCLEOTIDE SEQUENCE [LARGE SCALE GENOMIC DNA]</scope>
    <source>
        <strain evidence="15">cv. UVA1</strain>
    </source>
</reference>
<organism evidence="14 15">
    <name type="scientific">Striga asiatica</name>
    <name type="common">Asiatic witchweed</name>
    <name type="synonym">Buchnera asiatica</name>
    <dbReference type="NCBI Taxonomy" id="4170"/>
    <lineage>
        <taxon>Eukaryota</taxon>
        <taxon>Viridiplantae</taxon>
        <taxon>Streptophyta</taxon>
        <taxon>Embryophyta</taxon>
        <taxon>Tracheophyta</taxon>
        <taxon>Spermatophyta</taxon>
        <taxon>Magnoliopsida</taxon>
        <taxon>eudicotyledons</taxon>
        <taxon>Gunneridae</taxon>
        <taxon>Pentapetalae</taxon>
        <taxon>asterids</taxon>
        <taxon>lamiids</taxon>
        <taxon>Lamiales</taxon>
        <taxon>Orobanchaceae</taxon>
        <taxon>Buchnereae</taxon>
        <taxon>Striga</taxon>
    </lineage>
</organism>
<feature type="transmembrane region" description="Helical" evidence="12">
    <location>
        <begin position="114"/>
        <end position="133"/>
    </location>
</feature>
<dbReference type="Pfam" id="PF00173">
    <property type="entry name" value="Cyt-b5"/>
    <property type="match status" value="1"/>
</dbReference>
<evidence type="ECO:0000256" key="4">
    <source>
        <dbReference type="ARBA" id="ARBA00022692"/>
    </source>
</evidence>
<dbReference type="Gene3D" id="3.10.120.10">
    <property type="entry name" value="Cytochrome b5-like heme/steroid binding domain"/>
    <property type="match status" value="1"/>
</dbReference>
<dbReference type="PROSITE" id="PS50255">
    <property type="entry name" value="CYTOCHROME_B5_2"/>
    <property type="match status" value="1"/>
</dbReference>
<feature type="domain" description="Cytochrome b5 heme-binding" evidence="13">
    <location>
        <begin position="3"/>
        <end position="79"/>
    </location>
</feature>
<evidence type="ECO:0000256" key="2">
    <source>
        <dbReference type="ARBA" id="ARBA00022448"/>
    </source>
</evidence>
<evidence type="ECO:0000259" key="13">
    <source>
        <dbReference type="PROSITE" id="PS50255"/>
    </source>
</evidence>
<evidence type="ECO:0000256" key="11">
    <source>
        <dbReference type="ARBA" id="ARBA00038168"/>
    </source>
</evidence>
<evidence type="ECO:0000256" key="8">
    <source>
        <dbReference type="ARBA" id="ARBA00023004"/>
    </source>
</evidence>
<protein>
    <submittedName>
        <fullName evidence="14">Cytochrome b5</fullName>
    </submittedName>
</protein>
<dbReference type="AlphaFoldDB" id="A0A5A7QYG7"/>
<comment type="caution">
    <text evidence="14">The sequence shown here is derived from an EMBL/GenBank/DDBJ whole genome shotgun (WGS) entry which is preliminary data.</text>
</comment>
<keyword evidence="4 12" id="KW-0812">Transmembrane</keyword>
<dbReference type="SUPFAM" id="SSF55856">
    <property type="entry name" value="Cytochrome b5-like heme/steroid binding domain"/>
    <property type="match status" value="1"/>
</dbReference>
<dbReference type="InterPro" id="IPR001199">
    <property type="entry name" value="Cyt_B5-like_heme/steroid-bd"/>
</dbReference>
<evidence type="ECO:0000313" key="14">
    <source>
        <dbReference type="EMBL" id="GER50430.1"/>
    </source>
</evidence>
<dbReference type="PANTHER" id="PTHR19359">
    <property type="entry name" value="CYTOCHROME B5"/>
    <property type="match status" value="1"/>
</dbReference>
<dbReference type="OrthoDB" id="260519at2759"/>
<dbReference type="InterPro" id="IPR018506">
    <property type="entry name" value="Cyt_B5_heme-BS"/>
</dbReference>
<dbReference type="InterPro" id="IPR036400">
    <property type="entry name" value="Cyt_B5-like_heme/steroid_sf"/>
</dbReference>
<evidence type="ECO:0000256" key="10">
    <source>
        <dbReference type="ARBA" id="ARBA00037877"/>
    </source>
</evidence>
<comment type="similarity">
    <text evidence="11 12">Belongs to the cytochrome b5 family.</text>
</comment>
<keyword evidence="15" id="KW-1185">Reference proteome</keyword>
<keyword evidence="12" id="KW-1133">Transmembrane helix</keyword>
<keyword evidence="6" id="KW-0256">Endoplasmic reticulum</keyword>
<keyword evidence="2" id="KW-0813">Transport</keyword>
<dbReference type="EMBL" id="BKCP01009193">
    <property type="protein sequence ID" value="GER50430.1"/>
    <property type="molecule type" value="Genomic_DNA"/>
</dbReference>
<keyword evidence="7" id="KW-0492">Microsome</keyword>
<dbReference type="SMART" id="SM01117">
    <property type="entry name" value="Cyt-b5"/>
    <property type="match status" value="1"/>
</dbReference>
<dbReference type="PRINTS" id="PR00363">
    <property type="entry name" value="CYTOCHROMEB5"/>
</dbReference>
<evidence type="ECO:0000256" key="9">
    <source>
        <dbReference type="ARBA" id="ARBA00023136"/>
    </source>
</evidence>
<evidence type="ECO:0000256" key="6">
    <source>
        <dbReference type="ARBA" id="ARBA00022824"/>
    </source>
</evidence>
<comment type="subcellular location">
    <subcellularLocation>
        <location evidence="1">Endoplasmic reticulum membrane</location>
        <topology evidence="1">Single-pass membrane protein</topology>
        <orientation evidence="1">Cytoplasmic side</orientation>
    </subcellularLocation>
    <subcellularLocation>
        <location evidence="10">Microsome membrane</location>
        <topology evidence="10">Single-pass membrane protein</topology>
        <orientation evidence="10">Cytoplasmic side</orientation>
    </subcellularLocation>
</comment>
<dbReference type="InterPro" id="IPR050668">
    <property type="entry name" value="Cytochrome_b5"/>
</dbReference>
<proteinExistence type="inferred from homology"/>
<evidence type="ECO:0000313" key="15">
    <source>
        <dbReference type="Proteomes" id="UP000325081"/>
    </source>
</evidence>
<dbReference type="GO" id="GO:0020037">
    <property type="term" value="F:heme binding"/>
    <property type="evidence" value="ECO:0007669"/>
    <property type="project" value="UniProtKB-UniRule"/>
</dbReference>
<name>A0A5A7QYG7_STRAF</name>
<dbReference type="Proteomes" id="UP000325081">
    <property type="component" value="Unassembled WGS sequence"/>
</dbReference>
<evidence type="ECO:0000256" key="12">
    <source>
        <dbReference type="RuleBase" id="RU362121"/>
    </source>
</evidence>
<keyword evidence="5 12" id="KW-0479">Metal-binding</keyword>
<evidence type="ECO:0000256" key="7">
    <source>
        <dbReference type="ARBA" id="ARBA00022848"/>
    </source>
</evidence>
<evidence type="ECO:0000256" key="3">
    <source>
        <dbReference type="ARBA" id="ARBA00022617"/>
    </source>
</evidence>
<dbReference type="PANTHER" id="PTHR19359:SF135">
    <property type="entry name" value="CYTOCHROME B5 ISOFORM E"/>
    <property type="match status" value="1"/>
</dbReference>
<gene>
    <name evidence="14" type="ORF">STAS_27743</name>
</gene>
<accession>A0A5A7QYG7</accession>
<evidence type="ECO:0000256" key="5">
    <source>
        <dbReference type="ARBA" id="ARBA00022723"/>
    </source>
</evidence>
<keyword evidence="3 12" id="KW-0349">Heme</keyword>
<keyword evidence="9 12" id="KW-0472">Membrane</keyword>
<dbReference type="PROSITE" id="PS00191">
    <property type="entry name" value="CYTOCHROME_B5_1"/>
    <property type="match status" value="1"/>
</dbReference>